<name>A0A0S4XLP4_9BACT</name>
<evidence type="ECO:0000313" key="1">
    <source>
        <dbReference type="EMBL" id="CUV65227.1"/>
    </source>
</evidence>
<sequence>MCKDLLLARAKTSLFNANEVTPELCETACAEAKELTDNKPIKTTMLIDLAIVRLKLHLKVDVDPIEEKLAMNAIKEAKLLPATESTGTEIKKSTIKTGIRTSEWDM</sequence>
<accession>A0A0S4XLP4</accession>
<protein>
    <submittedName>
        <fullName evidence="1">Uncharacterized protein</fullName>
    </submittedName>
</protein>
<dbReference type="EMBL" id="FAXN01000021">
    <property type="protein sequence ID" value="CUV65227.1"/>
    <property type="molecule type" value="Genomic_DNA"/>
</dbReference>
<organism evidence="1">
    <name type="scientific">Sulfurovum sp. enrichment culture clone C5</name>
    <dbReference type="NCBI Taxonomy" id="497650"/>
    <lineage>
        <taxon>Bacteria</taxon>
        <taxon>Pseudomonadati</taxon>
        <taxon>Campylobacterota</taxon>
        <taxon>Epsilonproteobacteria</taxon>
        <taxon>Campylobacterales</taxon>
        <taxon>Sulfurovaceae</taxon>
        <taxon>Sulfurovum</taxon>
        <taxon>environmental samples</taxon>
    </lineage>
</organism>
<proteinExistence type="predicted"/>
<gene>
    <name evidence="1" type="ORF">BN3087_220044</name>
</gene>
<dbReference type="AlphaFoldDB" id="A0A0S4XLP4"/>
<reference evidence="1" key="1">
    <citation type="submission" date="2015-11" db="EMBL/GenBank/DDBJ databases">
        <authorList>
            <person name="Zhang Y."/>
            <person name="Guo Z."/>
        </authorList>
    </citation>
    <scope>NUCLEOTIDE SEQUENCE</scope>
    <source>
        <strain evidence="1">BN30871</strain>
    </source>
</reference>